<dbReference type="Pfam" id="PF05239">
    <property type="entry name" value="PRC"/>
    <property type="match status" value="1"/>
</dbReference>
<dbReference type="Gene3D" id="2.30.30.240">
    <property type="entry name" value="PRC-barrel domain"/>
    <property type="match status" value="1"/>
</dbReference>
<dbReference type="AlphaFoldDB" id="A0A917WIL9"/>
<dbReference type="SUPFAM" id="SSF50346">
    <property type="entry name" value="PRC-barrel domain"/>
    <property type="match status" value="1"/>
</dbReference>
<dbReference type="InterPro" id="IPR011033">
    <property type="entry name" value="PRC_barrel-like_sf"/>
</dbReference>
<gene>
    <name evidence="2" type="ORF">GCM10011594_29680</name>
</gene>
<reference evidence="2" key="1">
    <citation type="journal article" date="2014" name="Int. J. Syst. Evol. Microbiol.">
        <title>Complete genome sequence of Corynebacterium casei LMG S-19264T (=DSM 44701T), isolated from a smear-ripened cheese.</title>
        <authorList>
            <consortium name="US DOE Joint Genome Institute (JGI-PGF)"/>
            <person name="Walter F."/>
            <person name="Albersmeier A."/>
            <person name="Kalinowski J."/>
            <person name="Ruckert C."/>
        </authorList>
    </citation>
    <scope>NUCLEOTIDE SEQUENCE</scope>
    <source>
        <strain evidence="2">CGMCC 4.7308</strain>
    </source>
</reference>
<keyword evidence="3" id="KW-1185">Reference proteome</keyword>
<dbReference type="InterPro" id="IPR027275">
    <property type="entry name" value="PRC-brl_dom"/>
</dbReference>
<evidence type="ECO:0000259" key="1">
    <source>
        <dbReference type="Pfam" id="PF05239"/>
    </source>
</evidence>
<name>A0A917WIL9_9ACTN</name>
<sequence length="199" mass="20421">MSTLLRASDLAKKPVVTFGGEDVAQIKDIVYGANGGRVEAFTLAGRGLFAGPLKTALPWPAVVGLGPDAVIVESEAVFVPRDEVLASAAASSGGAGVGDVLGSEVLTDQGTALGRVRDVVIGILPGEQAEADVVGYEIDPAETLNRGQQTLLIPLPDTISASGTHLMVPASATQFLTDNMEGFGNAVDAFRRQLHEGAV</sequence>
<feature type="domain" description="PRC-barrel" evidence="1">
    <location>
        <begin position="5"/>
        <end position="74"/>
    </location>
</feature>
<proteinExistence type="predicted"/>
<accession>A0A917WIL9</accession>
<organism evidence="2 3">
    <name type="scientific">Nakamurella endophytica</name>
    <dbReference type="NCBI Taxonomy" id="1748367"/>
    <lineage>
        <taxon>Bacteria</taxon>
        <taxon>Bacillati</taxon>
        <taxon>Actinomycetota</taxon>
        <taxon>Actinomycetes</taxon>
        <taxon>Nakamurellales</taxon>
        <taxon>Nakamurellaceae</taxon>
        <taxon>Nakamurella</taxon>
    </lineage>
</organism>
<protein>
    <recommendedName>
        <fullName evidence="1">PRC-barrel domain-containing protein</fullName>
    </recommendedName>
</protein>
<dbReference type="EMBL" id="BMNA01000005">
    <property type="protein sequence ID" value="GGM07784.1"/>
    <property type="molecule type" value="Genomic_DNA"/>
</dbReference>
<reference evidence="2" key="2">
    <citation type="submission" date="2020-09" db="EMBL/GenBank/DDBJ databases">
        <authorList>
            <person name="Sun Q."/>
            <person name="Zhou Y."/>
        </authorList>
    </citation>
    <scope>NUCLEOTIDE SEQUENCE</scope>
    <source>
        <strain evidence="2">CGMCC 4.7308</strain>
    </source>
</reference>
<comment type="caution">
    <text evidence="2">The sequence shown here is derived from an EMBL/GenBank/DDBJ whole genome shotgun (WGS) entry which is preliminary data.</text>
</comment>
<evidence type="ECO:0000313" key="3">
    <source>
        <dbReference type="Proteomes" id="UP000655208"/>
    </source>
</evidence>
<dbReference type="Proteomes" id="UP000655208">
    <property type="component" value="Unassembled WGS sequence"/>
</dbReference>
<evidence type="ECO:0000313" key="2">
    <source>
        <dbReference type="EMBL" id="GGM07784.1"/>
    </source>
</evidence>
<dbReference type="RefSeq" id="WP_188942807.1">
    <property type="nucleotide sequence ID" value="NZ_BMNA01000005.1"/>
</dbReference>